<keyword evidence="3" id="KW-0378">Hydrolase</keyword>
<dbReference type="InterPro" id="IPR010497">
    <property type="entry name" value="Epoxide_hydro_N"/>
</dbReference>
<protein>
    <submittedName>
        <fullName evidence="5">Pimeloyl-ACP methyl ester carboxylesterase</fullName>
    </submittedName>
</protein>
<evidence type="ECO:0000256" key="3">
    <source>
        <dbReference type="ARBA" id="ARBA00022801"/>
    </source>
</evidence>
<gene>
    <name evidence="5" type="ORF">QFZ46_001333</name>
</gene>
<dbReference type="EMBL" id="JAUSXK010000001">
    <property type="protein sequence ID" value="MDQ0643173.1"/>
    <property type="molecule type" value="Genomic_DNA"/>
</dbReference>
<dbReference type="Pfam" id="PF06441">
    <property type="entry name" value="EHN"/>
    <property type="match status" value="1"/>
</dbReference>
<dbReference type="SUPFAM" id="SSF53474">
    <property type="entry name" value="alpha/beta-Hydrolases"/>
    <property type="match status" value="1"/>
</dbReference>
<dbReference type="InterPro" id="IPR029058">
    <property type="entry name" value="AB_hydrolase_fold"/>
</dbReference>
<dbReference type="Proteomes" id="UP001239085">
    <property type="component" value="Unassembled WGS sequence"/>
</dbReference>
<name>A0ABU0P768_9MICO</name>
<dbReference type="InterPro" id="IPR016292">
    <property type="entry name" value="Epoxide_hydrolase"/>
</dbReference>
<feature type="domain" description="Epoxide hydrolase N-terminal" evidence="4">
    <location>
        <begin position="6"/>
        <end position="105"/>
    </location>
</feature>
<organism evidence="5 6">
    <name type="scientific">Microbacterium murale</name>
    <dbReference type="NCBI Taxonomy" id="1081040"/>
    <lineage>
        <taxon>Bacteria</taxon>
        <taxon>Bacillati</taxon>
        <taxon>Actinomycetota</taxon>
        <taxon>Actinomycetes</taxon>
        <taxon>Micrococcales</taxon>
        <taxon>Microbacteriaceae</taxon>
        <taxon>Microbacterium</taxon>
    </lineage>
</organism>
<sequence>MQSPLISVSEHDLRELRARLRANRWPRPWPTDPWAAGTDVRELRRLADYWADGFDWRAVEAEINALPSNTVSIDGQQVHYLRFDASEPTAPWLLLTNGWPSTAYELVNLARRLSRPEDFGLSGALGFTVIVPSLPGFTFSDQPDSSPPRVPTHEVWHRVMAALGATRFFAHGGDLGAGITSRLAAAHPESVRGVHILSVGVPQELDESTLTADERAHRARVATWLDVEGSYMHQHRTRPMTLAFALSDSPVGLLSWILEKYRGWSDRRASPRPIDDDFLLTQASLYWFTNTIGTSLRPYYDVYPPHDYVTVPTALGLFPADLQYPPREWAERTHNLQRYTVFARGGHFAAIEATEDLADDIRTFFAGLDSSG</sequence>
<dbReference type="InterPro" id="IPR000639">
    <property type="entry name" value="Epox_hydrolase-like"/>
</dbReference>
<evidence type="ECO:0000256" key="1">
    <source>
        <dbReference type="ARBA" id="ARBA00010088"/>
    </source>
</evidence>
<keyword evidence="6" id="KW-1185">Reference proteome</keyword>
<keyword evidence="2" id="KW-0058">Aromatic hydrocarbons catabolism</keyword>
<evidence type="ECO:0000313" key="6">
    <source>
        <dbReference type="Proteomes" id="UP001239085"/>
    </source>
</evidence>
<evidence type="ECO:0000259" key="4">
    <source>
        <dbReference type="Pfam" id="PF06441"/>
    </source>
</evidence>
<evidence type="ECO:0000313" key="5">
    <source>
        <dbReference type="EMBL" id="MDQ0643173.1"/>
    </source>
</evidence>
<comment type="caution">
    <text evidence="5">The sequence shown here is derived from an EMBL/GenBank/DDBJ whole genome shotgun (WGS) entry which is preliminary data.</text>
</comment>
<accession>A0ABU0P768</accession>
<proteinExistence type="inferred from homology"/>
<dbReference type="Gene3D" id="3.40.50.1820">
    <property type="entry name" value="alpha/beta hydrolase"/>
    <property type="match status" value="1"/>
</dbReference>
<dbReference type="PRINTS" id="PR00412">
    <property type="entry name" value="EPOXHYDRLASE"/>
</dbReference>
<dbReference type="RefSeq" id="WP_307359686.1">
    <property type="nucleotide sequence ID" value="NZ_JAUSXK010000001.1"/>
</dbReference>
<reference evidence="5 6" key="1">
    <citation type="submission" date="2023-07" db="EMBL/GenBank/DDBJ databases">
        <title>Comparative genomics of wheat-associated soil bacteria to identify genetic determinants of phenazine resistance.</title>
        <authorList>
            <person name="Mouncey N."/>
        </authorList>
    </citation>
    <scope>NUCLEOTIDE SEQUENCE [LARGE SCALE GENOMIC DNA]</scope>
    <source>
        <strain evidence="5 6">W2I7</strain>
    </source>
</reference>
<dbReference type="PANTHER" id="PTHR21661">
    <property type="entry name" value="EPOXIDE HYDROLASE 1-RELATED"/>
    <property type="match status" value="1"/>
</dbReference>
<evidence type="ECO:0000256" key="2">
    <source>
        <dbReference type="ARBA" id="ARBA00022797"/>
    </source>
</evidence>
<comment type="similarity">
    <text evidence="1">Belongs to the peptidase S33 family.</text>
</comment>
<dbReference type="PIRSF" id="PIRSF001112">
    <property type="entry name" value="Epoxide_hydrolase"/>
    <property type="match status" value="1"/>
</dbReference>
<dbReference type="PANTHER" id="PTHR21661:SF35">
    <property type="entry name" value="EPOXIDE HYDROLASE"/>
    <property type="match status" value="1"/>
</dbReference>